<evidence type="ECO:0000256" key="10">
    <source>
        <dbReference type="ARBA" id="ARBA00061123"/>
    </source>
</evidence>
<dbReference type="Pfam" id="PF02581">
    <property type="entry name" value="TMP-TENI"/>
    <property type="match status" value="1"/>
</dbReference>
<keyword evidence="17" id="KW-1185">Reference proteome</keyword>
<feature type="binding site" evidence="11">
    <location>
        <position position="147"/>
    </location>
    <ligand>
        <name>4-amino-2-methyl-5-(diphosphooxymethyl)pyrimidine</name>
        <dbReference type="ChEBI" id="CHEBI:57841"/>
    </ligand>
</feature>
<dbReference type="EMBL" id="JAGEOJ010000016">
    <property type="protein sequence ID" value="MBO2452495.1"/>
    <property type="molecule type" value="Genomic_DNA"/>
</dbReference>
<comment type="caution">
    <text evidence="16">The sequence shown here is derived from an EMBL/GenBank/DDBJ whole genome shotgun (WGS) entry which is preliminary data.</text>
</comment>
<evidence type="ECO:0000256" key="3">
    <source>
        <dbReference type="ARBA" id="ARBA00022679"/>
    </source>
</evidence>
<feature type="compositionally biased region" description="Basic and acidic residues" evidence="14">
    <location>
        <begin position="10"/>
        <end position="20"/>
    </location>
</feature>
<evidence type="ECO:0000256" key="5">
    <source>
        <dbReference type="ARBA" id="ARBA00022842"/>
    </source>
</evidence>
<feature type="binding site" evidence="11">
    <location>
        <position position="205"/>
    </location>
    <ligand>
        <name>2-[(2R,5Z)-2-carboxy-4-methylthiazol-5(2H)-ylidene]ethyl phosphate</name>
        <dbReference type="ChEBI" id="CHEBI:62899"/>
    </ligand>
</feature>
<keyword evidence="3 11" id="KW-0808">Transferase</keyword>
<keyword evidence="5 11" id="KW-0460">Magnesium</keyword>
<evidence type="ECO:0000256" key="11">
    <source>
        <dbReference type="HAMAP-Rule" id="MF_00097"/>
    </source>
</evidence>
<evidence type="ECO:0000256" key="13">
    <source>
        <dbReference type="RuleBase" id="RU004253"/>
    </source>
</evidence>
<dbReference type="AlphaFoldDB" id="A0A939PHE0"/>
<comment type="catalytic activity">
    <reaction evidence="8 11 12">
        <text>2-(2-carboxy-4-methylthiazol-5-yl)ethyl phosphate + 4-amino-2-methyl-5-(diphosphooxymethyl)pyrimidine + 2 H(+) = thiamine phosphate + CO2 + diphosphate</text>
        <dbReference type="Rhea" id="RHEA:47848"/>
        <dbReference type="ChEBI" id="CHEBI:15378"/>
        <dbReference type="ChEBI" id="CHEBI:16526"/>
        <dbReference type="ChEBI" id="CHEBI:33019"/>
        <dbReference type="ChEBI" id="CHEBI:37575"/>
        <dbReference type="ChEBI" id="CHEBI:57841"/>
        <dbReference type="ChEBI" id="CHEBI:62890"/>
        <dbReference type="EC" id="2.5.1.3"/>
    </reaction>
</comment>
<dbReference type="GO" id="GO:0004789">
    <property type="term" value="F:thiamine-phosphate diphosphorylase activity"/>
    <property type="evidence" value="ECO:0007669"/>
    <property type="project" value="UniProtKB-UniRule"/>
</dbReference>
<dbReference type="InterPro" id="IPR034291">
    <property type="entry name" value="TMP_synthase"/>
</dbReference>
<dbReference type="EC" id="2.5.1.3" evidence="11"/>
<dbReference type="GO" id="GO:0009228">
    <property type="term" value="P:thiamine biosynthetic process"/>
    <property type="evidence" value="ECO:0007669"/>
    <property type="project" value="UniProtKB-KW"/>
</dbReference>
<evidence type="ECO:0000256" key="12">
    <source>
        <dbReference type="RuleBase" id="RU003826"/>
    </source>
</evidence>
<dbReference type="GO" id="GO:0009229">
    <property type="term" value="P:thiamine diphosphate biosynthetic process"/>
    <property type="evidence" value="ECO:0007669"/>
    <property type="project" value="UniProtKB-UniRule"/>
</dbReference>
<feature type="binding site" evidence="11">
    <location>
        <position position="177"/>
    </location>
    <ligand>
        <name>4-amino-2-methyl-5-(diphosphooxymethyl)pyrimidine</name>
        <dbReference type="ChEBI" id="CHEBI:57841"/>
    </ligand>
</feature>
<name>A0A939PHE0_9ACTN</name>
<dbReference type="CDD" id="cd00564">
    <property type="entry name" value="TMP_TenI"/>
    <property type="match status" value="1"/>
</dbReference>
<dbReference type="InterPro" id="IPR022998">
    <property type="entry name" value="ThiamineP_synth_TenI"/>
</dbReference>
<evidence type="ECO:0000256" key="7">
    <source>
        <dbReference type="ARBA" id="ARBA00047334"/>
    </source>
</evidence>
<comment type="pathway">
    <text evidence="2 11 13">Cofactor biosynthesis; thiamine diphosphate biosynthesis; thiamine phosphate from 4-amino-2-methyl-5-diphosphomethylpyrimidine and 4-methyl-5-(2-phosphoethyl)-thiazole: step 1/1.</text>
</comment>
<keyword evidence="4 11" id="KW-0479">Metal-binding</keyword>
<comment type="caution">
    <text evidence="11">Lacks conserved residue(s) required for the propagation of feature annotation.</text>
</comment>
<feature type="binding site" evidence="11">
    <location>
        <position position="108"/>
    </location>
    <ligand>
        <name>4-amino-2-methyl-5-(diphosphooxymethyl)pyrimidine</name>
        <dbReference type="ChEBI" id="CHEBI:57841"/>
    </ligand>
</feature>
<evidence type="ECO:0000256" key="6">
    <source>
        <dbReference type="ARBA" id="ARBA00022977"/>
    </source>
</evidence>
<evidence type="ECO:0000256" key="4">
    <source>
        <dbReference type="ARBA" id="ARBA00022723"/>
    </source>
</evidence>
<feature type="binding site" evidence="11">
    <location>
        <begin position="174"/>
        <end position="176"/>
    </location>
    <ligand>
        <name>2-[(2R,5Z)-2-carboxy-4-methylthiazol-5(2H)-ylidene]ethyl phosphate</name>
        <dbReference type="ChEBI" id="CHEBI:62899"/>
    </ligand>
</feature>
<comment type="cofactor">
    <cofactor evidence="11">
        <name>Mg(2+)</name>
        <dbReference type="ChEBI" id="CHEBI:18420"/>
    </cofactor>
    <text evidence="11">Binds 1 Mg(2+) ion per subunit.</text>
</comment>
<keyword evidence="6 11" id="KW-0784">Thiamine biosynthesis</keyword>
<evidence type="ECO:0000259" key="15">
    <source>
        <dbReference type="Pfam" id="PF02581"/>
    </source>
</evidence>
<comment type="catalytic activity">
    <reaction evidence="7 11 12">
        <text>4-methyl-5-(2-phosphooxyethyl)-thiazole + 4-amino-2-methyl-5-(diphosphooxymethyl)pyrimidine + H(+) = thiamine phosphate + diphosphate</text>
        <dbReference type="Rhea" id="RHEA:22328"/>
        <dbReference type="ChEBI" id="CHEBI:15378"/>
        <dbReference type="ChEBI" id="CHEBI:33019"/>
        <dbReference type="ChEBI" id="CHEBI:37575"/>
        <dbReference type="ChEBI" id="CHEBI:57841"/>
        <dbReference type="ChEBI" id="CHEBI:58296"/>
        <dbReference type="EC" id="2.5.1.3"/>
    </reaction>
</comment>
<evidence type="ECO:0000256" key="14">
    <source>
        <dbReference type="SAM" id="MobiDB-lite"/>
    </source>
</evidence>
<dbReference type="InterPro" id="IPR013785">
    <property type="entry name" value="Aldolase_TIM"/>
</dbReference>
<feature type="binding site" evidence="11">
    <location>
        <position position="128"/>
    </location>
    <ligand>
        <name>Mg(2+)</name>
        <dbReference type="ChEBI" id="CHEBI:18420"/>
    </ligand>
</feature>
<feature type="binding site" evidence="11">
    <location>
        <position position="109"/>
    </location>
    <ligand>
        <name>Mg(2+)</name>
        <dbReference type="ChEBI" id="CHEBI:18420"/>
    </ligand>
</feature>
<dbReference type="InterPro" id="IPR036206">
    <property type="entry name" value="ThiamineP_synth_sf"/>
</dbReference>
<dbReference type="SUPFAM" id="SSF51391">
    <property type="entry name" value="Thiamin phosphate synthase"/>
    <property type="match status" value="1"/>
</dbReference>
<dbReference type="GO" id="GO:0000287">
    <property type="term" value="F:magnesium ion binding"/>
    <property type="evidence" value="ECO:0007669"/>
    <property type="project" value="UniProtKB-UniRule"/>
</dbReference>
<evidence type="ECO:0000313" key="17">
    <source>
        <dbReference type="Proteomes" id="UP000669179"/>
    </source>
</evidence>
<dbReference type="FunFam" id="3.20.20.70:FF:000178">
    <property type="entry name" value="Thiamine-phosphate synthase"/>
    <property type="match status" value="1"/>
</dbReference>
<reference evidence="16" key="1">
    <citation type="submission" date="2021-03" db="EMBL/GenBank/DDBJ databases">
        <authorList>
            <person name="Kanchanasin P."/>
            <person name="Saeng-In P."/>
            <person name="Phongsopitanun W."/>
            <person name="Yuki M."/>
            <person name="Kudo T."/>
            <person name="Ohkuma M."/>
            <person name="Tanasupawat S."/>
        </authorList>
    </citation>
    <scope>NUCLEOTIDE SEQUENCE</scope>
    <source>
        <strain evidence="16">GKU 128</strain>
    </source>
</reference>
<dbReference type="PANTHER" id="PTHR20857:SF15">
    <property type="entry name" value="THIAMINE-PHOSPHATE SYNTHASE"/>
    <property type="match status" value="1"/>
</dbReference>
<comment type="similarity">
    <text evidence="10 11 12">Belongs to the thiamine-phosphate synthase family.</text>
</comment>
<evidence type="ECO:0000256" key="2">
    <source>
        <dbReference type="ARBA" id="ARBA00005165"/>
    </source>
</evidence>
<evidence type="ECO:0000256" key="9">
    <source>
        <dbReference type="ARBA" id="ARBA00047883"/>
    </source>
</evidence>
<dbReference type="NCBIfam" id="TIGR00693">
    <property type="entry name" value="thiE"/>
    <property type="match status" value="1"/>
</dbReference>
<feature type="binding site" evidence="11">
    <location>
        <begin position="76"/>
        <end position="80"/>
    </location>
    <ligand>
        <name>4-amino-2-methyl-5-(diphosphooxymethyl)pyrimidine</name>
        <dbReference type="ChEBI" id="CHEBI:57841"/>
    </ligand>
</feature>
<comment type="function">
    <text evidence="1 11">Condenses 4-methyl-5-(beta-hydroxyethyl)thiazole monophosphate (THZ-P) and 2-methyl-4-amino-5-hydroxymethyl pyrimidine pyrophosphate (HMP-PP) to form thiamine monophosphate (TMP).</text>
</comment>
<gene>
    <name evidence="11" type="primary">thiE</name>
    <name evidence="16" type="ORF">J4573_35765</name>
</gene>
<evidence type="ECO:0000256" key="8">
    <source>
        <dbReference type="ARBA" id="ARBA00047851"/>
    </source>
</evidence>
<accession>A0A939PHE0</accession>
<sequence length="249" mass="26686">MRIGRVASRPCRDPAFHDPKGTTPAVPKHLVSDRAVALRARLSRSRLYLCTDARDRQGDLPEFLDAALAGGVDIVQLRQKGLDARQEIEYLRVFREACERHGALLAVNDRADIAHAVQADVLHLGQDDLPVPAARAIVGADVMIGRSTHSDEQASAAAAEPGVDYFCAGPVWPTPTKPGREAPGPKLLEYVSARPEGRPWFAIGGIDAGNLDQVLAAGARRVVVVRAITEAADPRAAAEELARRLPPVG</sequence>
<organism evidence="16 17">
    <name type="scientific">Actinomadura barringtoniae</name>
    <dbReference type="NCBI Taxonomy" id="1427535"/>
    <lineage>
        <taxon>Bacteria</taxon>
        <taxon>Bacillati</taxon>
        <taxon>Actinomycetota</taxon>
        <taxon>Actinomycetes</taxon>
        <taxon>Streptosporangiales</taxon>
        <taxon>Thermomonosporaceae</taxon>
        <taxon>Actinomadura</taxon>
    </lineage>
</organism>
<proteinExistence type="inferred from homology"/>
<feature type="region of interest" description="Disordered" evidence="14">
    <location>
        <begin position="1"/>
        <end position="26"/>
    </location>
</feature>
<dbReference type="HAMAP" id="MF_00097">
    <property type="entry name" value="TMP_synthase"/>
    <property type="match status" value="1"/>
</dbReference>
<dbReference type="Proteomes" id="UP000669179">
    <property type="component" value="Unassembled WGS sequence"/>
</dbReference>
<feature type="domain" description="Thiamine phosphate synthase/TenI" evidence="15">
    <location>
        <begin position="47"/>
        <end position="228"/>
    </location>
</feature>
<dbReference type="PANTHER" id="PTHR20857">
    <property type="entry name" value="THIAMINE-PHOSPHATE PYROPHOSPHORYLASE"/>
    <property type="match status" value="1"/>
</dbReference>
<evidence type="ECO:0000313" key="16">
    <source>
        <dbReference type="EMBL" id="MBO2452495.1"/>
    </source>
</evidence>
<evidence type="ECO:0000256" key="1">
    <source>
        <dbReference type="ARBA" id="ARBA00003814"/>
    </source>
</evidence>
<protein>
    <recommendedName>
        <fullName evidence="11">Thiamine-phosphate synthase</fullName>
        <shortName evidence="11">TP synthase</shortName>
        <shortName evidence="11">TPS</shortName>
        <ecNumber evidence="11">2.5.1.3</ecNumber>
    </recommendedName>
    <alternativeName>
        <fullName evidence="11">Thiamine-phosphate pyrophosphorylase</fullName>
        <shortName evidence="11">TMP pyrophosphorylase</shortName>
        <shortName evidence="11">TMP-PPase</shortName>
    </alternativeName>
</protein>
<dbReference type="Gene3D" id="3.20.20.70">
    <property type="entry name" value="Aldolase class I"/>
    <property type="match status" value="1"/>
</dbReference>
<dbReference type="GO" id="GO:0005737">
    <property type="term" value="C:cytoplasm"/>
    <property type="evidence" value="ECO:0007669"/>
    <property type="project" value="TreeGrafter"/>
</dbReference>
<comment type="catalytic activity">
    <reaction evidence="9 11 12">
        <text>2-[(2R,5Z)-2-carboxy-4-methylthiazol-5(2H)-ylidene]ethyl phosphate + 4-amino-2-methyl-5-(diphosphooxymethyl)pyrimidine + 2 H(+) = thiamine phosphate + CO2 + diphosphate</text>
        <dbReference type="Rhea" id="RHEA:47844"/>
        <dbReference type="ChEBI" id="CHEBI:15378"/>
        <dbReference type="ChEBI" id="CHEBI:16526"/>
        <dbReference type="ChEBI" id="CHEBI:33019"/>
        <dbReference type="ChEBI" id="CHEBI:37575"/>
        <dbReference type="ChEBI" id="CHEBI:57841"/>
        <dbReference type="ChEBI" id="CHEBI:62899"/>
        <dbReference type="EC" id="2.5.1.3"/>
    </reaction>
</comment>